<dbReference type="Gene3D" id="3.40.1190.10">
    <property type="entry name" value="Mur-like, catalytic domain"/>
    <property type="match status" value="1"/>
</dbReference>
<keyword evidence="1 6" id="KW-0436">Ligase</keyword>
<dbReference type="SUPFAM" id="SSF53623">
    <property type="entry name" value="MurD-like peptide ligases, catalytic domain"/>
    <property type="match status" value="1"/>
</dbReference>
<evidence type="ECO:0000313" key="6">
    <source>
        <dbReference type="EMBL" id="MBP1968390.1"/>
    </source>
</evidence>
<sequence length="372" mass="41416">MDTLRLDIPTIAITGSAGKTTTKEMIASILDTKWDIFKSYKNNNNPSLHTKKHAQMIEPWHQGVVLEYGMSREGFGKQHCSYIEPNISIITSIGFAHMGALGGNLENIVEAKSALFKYMKPTGTLLINSDDENSKLLQTDSFKGQMITVGIKNKADYQAINVTFLDNGMLFQVLLDNHLEEFFIPCFGNFNVINALFAIAVSHRLHFTPSEIRKGLMNFEKPVRRLFVKHLRENAILVDDSYSANPQAVKAAIDVLSEIGKDKKKVVILGSMLELGHYSTKFHEDIGKYVVMNKIDTILTYGKDAKSIGDGALSAGHPLAKLFHFEDRELLHAHIGDITTSNAAILVKGSNGMKMNMTVKYLVKKNGLKKKN</sequence>
<dbReference type="PANTHER" id="PTHR43024:SF1">
    <property type="entry name" value="UDP-N-ACETYLMURAMOYL-TRIPEPTIDE--D-ALANYL-D-ALANINE LIGASE"/>
    <property type="match status" value="1"/>
</dbReference>
<evidence type="ECO:0000256" key="2">
    <source>
        <dbReference type="ARBA" id="ARBA00022741"/>
    </source>
</evidence>
<dbReference type="PANTHER" id="PTHR43024">
    <property type="entry name" value="UDP-N-ACETYLMURAMOYL-TRIPEPTIDE--D-ALANYL-D-ALANINE LIGASE"/>
    <property type="match status" value="1"/>
</dbReference>
<organism evidence="6 7">
    <name type="scientific">Virgibacillus natechei</name>
    <dbReference type="NCBI Taxonomy" id="1216297"/>
    <lineage>
        <taxon>Bacteria</taxon>
        <taxon>Bacillati</taxon>
        <taxon>Bacillota</taxon>
        <taxon>Bacilli</taxon>
        <taxon>Bacillales</taxon>
        <taxon>Bacillaceae</taxon>
        <taxon>Virgibacillus</taxon>
    </lineage>
</organism>
<evidence type="ECO:0000259" key="4">
    <source>
        <dbReference type="Pfam" id="PF02875"/>
    </source>
</evidence>
<name>A0ABS4ICL9_9BACI</name>
<feature type="domain" description="Mur ligase C-terminal" evidence="4">
    <location>
        <begin position="225"/>
        <end position="350"/>
    </location>
</feature>
<dbReference type="InterPro" id="IPR051046">
    <property type="entry name" value="MurCDEF_CellWall_CoF430Synth"/>
</dbReference>
<comment type="caution">
    <text evidence="6">The sequence shown here is derived from an EMBL/GenBank/DDBJ whole genome shotgun (WGS) entry which is preliminary data.</text>
</comment>
<evidence type="ECO:0000259" key="5">
    <source>
        <dbReference type="Pfam" id="PF08245"/>
    </source>
</evidence>
<keyword evidence="3" id="KW-0067">ATP-binding</keyword>
<keyword evidence="7" id="KW-1185">Reference proteome</keyword>
<dbReference type="Gene3D" id="3.90.190.20">
    <property type="entry name" value="Mur ligase, C-terminal domain"/>
    <property type="match status" value="1"/>
</dbReference>
<dbReference type="InterPro" id="IPR004101">
    <property type="entry name" value="Mur_ligase_C"/>
</dbReference>
<evidence type="ECO:0000256" key="1">
    <source>
        <dbReference type="ARBA" id="ARBA00022598"/>
    </source>
</evidence>
<evidence type="ECO:0000256" key="3">
    <source>
        <dbReference type="ARBA" id="ARBA00022840"/>
    </source>
</evidence>
<dbReference type="Pfam" id="PF02875">
    <property type="entry name" value="Mur_ligase_C"/>
    <property type="match status" value="1"/>
</dbReference>
<dbReference type="InterPro" id="IPR013221">
    <property type="entry name" value="Mur_ligase_cen"/>
</dbReference>
<dbReference type="SUPFAM" id="SSF53244">
    <property type="entry name" value="MurD-like peptide ligases, peptide-binding domain"/>
    <property type="match status" value="1"/>
</dbReference>
<dbReference type="Pfam" id="PF08245">
    <property type="entry name" value="Mur_ligase_M"/>
    <property type="match status" value="1"/>
</dbReference>
<dbReference type="InterPro" id="IPR036615">
    <property type="entry name" value="Mur_ligase_C_dom_sf"/>
</dbReference>
<evidence type="ECO:0000313" key="7">
    <source>
        <dbReference type="Proteomes" id="UP001519345"/>
    </source>
</evidence>
<dbReference type="EC" id="6.3.2.10" evidence="6"/>
<dbReference type="Proteomes" id="UP001519345">
    <property type="component" value="Unassembled WGS sequence"/>
</dbReference>
<proteinExistence type="predicted"/>
<reference evidence="6 7" key="1">
    <citation type="submission" date="2021-03" db="EMBL/GenBank/DDBJ databases">
        <title>Genomic Encyclopedia of Type Strains, Phase IV (KMG-IV): sequencing the most valuable type-strain genomes for metagenomic binning, comparative biology and taxonomic classification.</title>
        <authorList>
            <person name="Goeker M."/>
        </authorList>
    </citation>
    <scope>NUCLEOTIDE SEQUENCE [LARGE SCALE GENOMIC DNA]</scope>
    <source>
        <strain evidence="6 7">DSM 25609</strain>
    </source>
</reference>
<protein>
    <submittedName>
        <fullName evidence="6">UDP-N-acetylmuramoyl-tripeptide--D-alanyl-D-alanine ligase</fullName>
        <ecNumber evidence="6">6.3.2.10</ecNumber>
    </submittedName>
</protein>
<gene>
    <name evidence="6" type="ORF">J2Z83_000482</name>
</gene>
<accession>A0ABS4ICL9</accession>
<dbReference type="RefSeq" id="WP_209461626.1">
    <property type="nucleotide sequence ID" value="NZ_CP110224.1"/>
</dbReference>
<dbReference type="GO" id="GO:0047480">
    <property type="term" value="F:UDP-N-acetylmuramoyl-tripeptide-D-alanyl-D-alanine ligase activity"/>
    <property type="evidence" value="ECO:0007669"/>
    <property type="project" value="UniProtKB-EC"/>
</dbReference>
<dbReference type="EMBL" id="JAGGKX010000002">
    <property type="protein sequence ID" value="MBP1968390.1"/>
    <property type="molecule type" value="Genomic_DNA"/>
</dbReference>
<dbReference type="InterPro" id="IPR036565">
    <property type="entry name" value="Mur-like_cat_sf"/>
</dbReference>
<keyword evidence="2" id="KW-0547">Nucleotide-binding</keyword>
<feature type="domain" description="Mur ligase central" evidence="5">
    <location>
        <begin position="13"/>
        <end position="201"/>
    </location>
</feature>